<keyword evidence="2 6" id="KW-0808">Transferase</keyword>
<dbReference type="AlphaFoldDB" id="A0A1X0R6T8"/>
<dbReference type="GO" id="GO:0008865">
    <property type="term" value="F:fructokinase activity"/>
    <property type="evidence" value="ECO:0007669"/>
    <property type="project" value="TreeGrafter"/>
</dbReference>
<dbReference type="GO" id="GO:0005739">
    <property type="term" value="C:mitochondrion"/>
    <property type="evidence" value="ECO:0007669"/>
    <property type="project" value="TreeGrafter"/>
</dbReference>
<dbReference type="InterPro" id="IPR022673">
    <property type="entry name" value="Hexokinase_C"/>
</dbReference>
<dbReference type="GO" id="GO:0001678">
    <property type="term" value="P:intracellular glucose homeostasis"/>
    <property type="evidence" value="ECO:0007669"/>
    <property type="project" value="InterPro"/>
</dbReference>
<dbReference type="GO" id="GO:0006013">
    <property type="term" value="P:mannose metabolic process"/>
    <property type="evidence" value="ECO:0007669"/>
    <property type="project" value="TreeGrafter"/>
</dbReference>
<dbReference type="OrthoDB" id="419537at2759"/>
<keyword evidence="4 6" id="KW-0418">Kinase</keyword>
<keyword evidence="6" id="KW-0324">Glycolysis</keyword>
<sequence>MESVHKEFKLSQETFKAIVQGFISEYNHGLNTASASGLATMIPSYVTRLPTGQETGTFLSLDLGGSTLRVCAVELLGQSKVKVTQIRQTIAPNDPIRTSEATEFFDWIALAVAQLVHTLGSSKPLSMGVCWSFPIDQTSISKGKILRMGKGFTIKGLEGHDLSDLLHAAFQRRGVPVRVTALVNDTVGTLVAHAYTNPKARIGFIYGTGVNASYPEEMRRITKLHGYQQEGKMLINTEIDIFGSESYLPLNKYDRELDKNHSQPKFQLYEKMMSGAYIGELVRLAALDLIQQGHLFQSHRPKEFDVPLEFDTAIPSDIESCLELAPQERLARFSSHFSFRSDDNYVPTLHDLDIFTQICLSVSNRAAQLAAAAMVSLIEQQDDLLRSTEPIVIGINGSTFEKYPAMSNRIQQSLTNWFGPNISQRIQLEIATDGGSIGGALIAMLAGKEHKSTYLQQLPRFSCLWQWLSFFKFNDKEDKEKHQRI</sequence>
<evidence type="ECO:0000259" key="7">
    <source>
        <dbReference type="Pfam" id="PF00349"/>
    </source>
</evidence>
<dbReference type="Proteomes" id="UP000242414">
    <property type="component" value="Unassembled WGS sequence"/>
</dbReference>
<dbReference type="UniPathway" id="UPA00109">
    <property type="reaction ID" value="UER00180"/>
</dbReference>
<dbReference type="Gene3D" id="3.40.367.20">
    <property type="match status" value="1"/>
</dbReference>
<proteinExistence type="inferred from homology"/>
<dbReference type="GO" id="GO:0005524">
    <property type="term" value="F:ATP binding"/>
    <property type="evidence" value="ECO:0007669"/>
    <property type="project" value="UniProtKB-UniRule"/>
</dbReference>
<dbReference type="Pfam" id="PF00349">
    <property type="entry name" value="Hexokinase_1"/>
    <property type="match status" value="1"/>
</dbReference>
<evidence type="ECO:0000256" key="5">
    <source>
        <dbReference type="ARBA" id="ARBA00022840"/>
    </source>
</evidence>
<feature type="domain" description="Hexokinase C-terminal" evidence="8">
    <location>
        <begin position="201"/>
        <end position="444"/>
    </location>
</feature>
<feature type="domain" description="Hexokinase N-terminal" evidence="7">
    <location>
        <begin position="2"/>
        <end position="195"/>
    </location>
</feature>
<name>A0A1X0R6T8_RHIZD</name>
<dbReference type="Pfam" id="PF03727">
    <property type="entry name" value="Hexokinase_2"/>
    <property type="match status" value="1"/>
</dbReference>
<dbReference type="GO" id="GO:0004340">
    <property type="term" value="F:glucokinase activity"/>
    <property type="evidence" value="ECO:0007669"/>
    <property type="project" value="TreeGrafter"/>
</dbReference>
<comment type="similarity">
    <text evidence="1 6">Belongs to the hexokinase family.</text>
</comment>
<accession>A0A1X0R6T8</accession>
<evidence type="ECO:0000256" key="3">
    <source>
        <dbReference type="ARBA" id="ARBA00022741"/>
    </source>
</evidence>
<dbReference type="EC" id="2.7.1.-" evidence="6"/>
<keyword evidence="5 6" id="KW-0067">ATP-binding</keyword>
<dbReference type="PRINTS" id="PR00475">
    <property type="entry name" value="HEXOKINASE"/>
</dbReference>
<evidence type="ECO:0000256" key="6">
    <source>
        <dbReference type="RuleBase" id="RU362007"/>
    </source>
</evidence>
<dbReference type="PROSITE" id="PS51748">
    <property type="entry name" value="HEXOKINASE_2"/>
    <property type="match status" value="1"/>
</dbReference>
<dbReference type="VEuPathDB" id="FungiDB:BCV72DRAFT_304351"/>
<keyword evidence="3 6" id="KW-0547">Nucleotide-binding</keyword>
<dbReference type="Gene3D" id="3.30.420.40">
    <property type="match status" value="1"/>
</dbReference>
<dbReference type="GO" id="GO:0006006">
    <property type="term" value="P:glucose metabolic process"/>
    <property type="evidence" value="ECO:0007669"/>
    <property type="project" value="TreeGrafter"/>
</dbReference>
<dbReference type="InterPro" id="IPR043129">
    <property type="entry name" value="ATPase_NBD"/>
</dbReference>
<organism evidence="9">
    <name type="scientific">Rhizopus microsporus var. microsporus</name>
    <dbReference type="NCBI Taxonomy" id="86635"/>
    <lineage>
        <taxon>Eukaryota</taxon>
        <taxon>Fungi</taxon>
        <taxon>Fungi incertae sedis</taxon>
        <taxon>Mucoromycota</taxon>
        <taxon>Mucoromycotina</taxon>
        <taxon>Mucoromycetes</taxon>
        <taxon>Mucorales</taxon>
        <taxon>Mucorineae</taxon>
        <taxon>Rhizopodaceae</taxon>
        <taxon>Rhizopus</taxon>
    </lineage>
</organism>
<protein>
    <recommendedName>
        <fullName evidence="6">Phosphotransferase</fullName>
        <ecNumber evidence="6">2.7.1.-</ecNumber>
    </recommendedName>
</protein>
<evidence type="ECO:0000256" key="4">
    <source>
        <dbReference type="ARBA" id="ARBA00022777"/>
    </source>
</evidence>
<dbReference type="GO" id="GO:0005536">
    <property type="term" value="F:D-glucose binding"/>
    <property type="evidence" value="ECO:0007669"/>
    <property type="project" value="InterPro"/>
</dbReference>
<dbReference type="SUPFAM" id="SSF53067">
    <property type="entry name" value="Actin-like ATPase domain"/>
    <property type="match status" value="2"/>
</dbReference>
<evidence type="ECO:0000313" key="9">
    <source>
        <dbReference type="EMBL" id="ORE07722.1"/>
    </source>
</evidence>
<evidence type="ECO:0000256" key="1">
    <source>
        <dbReference type="ARBA" id="ARBA00009225"/>
    </source>
</evidence>
<evidence type="ECO:0000259" key="8">
    <source>
        <dbReference type="Pfam" id="PF03727"/>
    </source>
</evidence>
<dbReference type="EMBL" id="KV921899">
    <property type="protein sequence ID" value="ORE07722.1"/>
    <property type="molecule type" value="Genomic_DNA"/>
</dbReference>
<dbReference type="GO" id="GO:0006096">
    <property type="term" value="P:glycolytic process"/>
    <property type="evidence" value="ECO:0007669"/>
    <property type="project" value="UniProtKB-UniPathway"/>
</dbReference>
<gene>
    <name evidence="9" type="ORF">BCV72DRAFT_304351</name>
</gene>
<evidence type="ECO:0000256" key="2">
    <source>
        <dbReference type="ARBA" id="ARBA00022679"/>
    </source>
</evidence>
<dbReference type="GO" id="GO:0005829">
    <property type="term" value="C:cytosol"/>
    <property type="evidence" value="ECO:0007669"/>
    <property type="project" value="TreeGrafter"/>
</dbReference>
<reference evidence="9" key="1">
    <citation type="journal article" date="2016" name="Proc. Natl. Acad. Sci. U.S.A.">
        <title>Lipid metabolic changes in an early divergent fungus govern the establishment of a mutualistic symbiosis with endobacteria.</title>
        <authorList>
            <person name="Lastovetsky O.A."/>
            <person name="Gaspar M.L."/>
            <person name="Mondo S.J."/>
            <person name="LaButti K.M."/>
            <person name="Sandor L."/>
            <person name="Grigoriev I.V."/>
            <person name="Henry S.A."/>
            <person name="Pawlowska T.E."/>
        </authorList>
    </citation>
    <scope>NUCLEOTIDE SEQUENCE [LARGE SCALE GENOMIC DNA]</scope>
    <source>
        <strain evidence="9">ATCC 52814</strain>
    </source>
</reference>
<dbReference type="PANTHER" id="PTHR19443:SF24">
    <property type="entry name" value="PHOSPHOTRANSFERASE"/>
    <property type="match status" value="1"/>
</dbReference>
<dbReference type="InterPro" id="IPR022672">
    <property type="entry name" value="Hexokinase_N"/>
</dbReference>
<dbReference type="GO" id="GO:0019158">
    <property type="term" value="F:mannokinase activity"/>
    <property type="evidence" value="ECO:0007669"/>
    <property type="project" value="TreeGrafter"/>
</dbReference>
<dbReference type="PANTHER" id="PTHR19443">
    <property type="entry name" value="HEXOKINASE"/>
    <property type="match status" value="1"/>
</dbReference>
<dbReference type="InterPro" id="IPR001312">
    <property type="entry name" value="Hexokinase"/>
</dbReference>